<accession>A0A550BS52</accession>
<name>A0A550BS52_9AGAR</name>
<evidence type="ECO:0000313" key="4">
    <source>
        <dbReference type="Proteomes" id="UP000320762"/>
    </source>
</evidence>
<organism evidence="3 4">
    <name type="scientific">Schizophyllum amplum</name>
    <dbReference type="NCBI Taxonomy" id="97359"/>
    <lineage>
        <taxon>Eukaryota</taxon>
        <taxon>Fungi</taxon>
        <taxon>Dikarya</taxon>
        <taxon>Basidiomycota</taxon>
        <taxon>Agaricomycotina</taxon>
        <taxon>Agaricomycetes</taxon>
        <taxon>Agaricomycetidae</taxon>
        <taxon>Agaricales</taxon>
        <taxon>Schizophyllaceae</taxon>
        <taxon>Schizophyllum</taxon>
    </lineage>
</organism>
<dbReference type="InterPro" id="IPR019956">
    <property type="entry name" value="Ubiquitin_dom"/>
</dbReference>
<dbReference type="Proteomes" id="UP000320762">
    <property type="component" value="Unassembled WGS sequence"/>
</dbReference>
<feature type="domain" description="Ubiquitin-like" evidence="2">
    <location>
        <begin position="187"/>
        <end position="263"/>
    </location>
</feature>
<sequence>MVHLCAKERAVLDALIAEHGLEKLQEYIDRTFKPTVIAYRGISAYNARTWINLDAFVDWLVKDAQAAADDNELSAESHHEHLSSSLTTQLLSCRYTPSSPPSSLPPSTPEPPSTGPHSRSESPNPVGAGDGGTPASSCSTSLPPYSPPRGQRDIPAWLYPESADLADASARHRATTAAPPAQEDEKLNLFVRLPAGRTFAIKNVSRGATINALKSLLERPVGIPTDQQRLIFAGKQLEDDRTLLDYNLKKDSTLQLAVNPRGGKPVIYVYAPHPIQATVRLSLVKDWWFSAVYPTVPITDKHDGQALEWKVQTHADGTLKELTTDLDVAYLFWEAHANSLPDTSPPPSPIPASSASDVYPQREMFRPGLSSVYDADSVLLPMSDLTLYLEKALTALGLHVEARTSFITYWLPSFLKHSHIALRFVDQAAYARAAPLHVTPAPDVVTRVFMLFRGVKQAELDDWREAEARSAEPVDFWAQVVGTNREDTLDAGLYRVIEWGGMEVFH</sequence>
<dbReference type="InterPro" id="IPR029071">
    <property type="entry name" value="Ubiquitin-like_domsf"/>
</dbReference>
<dbReference type="PRINTS" id="PR00348">
    <property type="entry name" value="UBIQUITIN"/>
</dbReference>
<dbReference type="SUPFAM" id="SSF54236">
    <property type="entry name" value="Ubiquitin-like"/>
    <property type="match status" value="1"/>
</dbReference>
<evidence type="ECO:0000256" key="1">
    <source>
        <dbReference type="SAM" id="MobiDB-lite"/>
    </source>
</evidence>
<dbReference type="InterPro" id="IPR000626">
    <property type="entry name" value="Ubiquitin-like_dom"/>
</dbReference>
<feature type="compositionally biased region" description="Polar residues" evidence="1">
    <location>
        <begin position="134"/>
        <end position="143"/>
    </location>
</feature>
<feature type="region of interest" description="Disordered" evidence="1">
    <location>
        <begin position="93"/>
        <end position="155"/>
    </location>
</feature>
<comment type="caution">
    <text evidence="3">The sequence shown here is derived from an EMBL/GenBank/DDBJ whole genome shotgun (WGS) entry which is preliminary data.</text>
</comment>
<dbReference type="Gene3D" id="3.10.20.90">
    <property type="entry name" value="Phosphatidylinositol 3-kinase Catalytic Subunit, Chain A, domain 1"/>
    <property type="match status" value="1"/>
</dbReference>
<dbReference type="Pfam" id="PF00240">
    <property type="entry name" value="ubiquitin"/>
    <property type="match status" value="1"/>
</dbReference>
<gene>
    <name evidence="3" type="ORF">BD626DRAFT_527895</name>
</gene>
<feature type="compositionally biased region" description="Pro residues" evidence="1">
    <location>
        <begin position="98"/>
        <end position="114"/>
    </location>
</feature>
<dbReference type="PROSITE" id="PS50053">
    <property type="entry name" value="UBIQUITIN_2"/>
    <property type="match status" value="1"/>
</dbReference>
<dbReference type="InterPro" id="IPR050158">
    <property type="entry name" value="Ubiquitin_ubiquitin-like"/>
</dbReference>
<dbReference type="EMBL" id="VDMD01000166">
    <property type="protein sequence ID" value="TRM55365.1"/>
    <property type="molecule type" value="Genomic_DNA"/>
</dbReference>
<evidence type="ECO:0000313" key="3">
    <source>
        <dbReference type="EMBL" id="TRM55365.1"/>
    </source>
</evidence>
<dbReference type="OrthoDB" id="428577at2759"/>
<dbReference type="SMART" id="SM00213">
    <property type="entry name" value="UBQ"/>
    <property type="match status" value="1"/>
</dbReference>
<proteinExistence type="predicted"/>
<reference evidence="3 4" key="1">
    <citation type="journal article" date="2019" name="New Phytol.">
        <title>Comparative genomics reveals unique wood-decay strategies and fruiting body development in the Schizophyllaceae.</title>
        <authorList>
            <person name="Almasi E."/>
            <person name="Sahu N."/>
            <person name="Krizsan K."/>
            <person name="Balint B."/>
            <person name="Kovacs G.M."/>
            <person name="Kiss B."/>
            <person name="Cseklye J."/>
            <person name="Drula E."/>
            <person name="Henrissat B."/>
            <person name="Nagy I."/>
            <person name="Chovatia M."/>
            <person name="Adam C."/>
            <person name="LaButti K."/>
            <person name="Lipzen A."/>
            <person name="Riley R."/>
            <person name="Grigoriev I.V."/>
            <person name="Nagy L.G."/>
        </authorList>
    </citation>
    <scope>NUCLEOTIDE SEQUENCE [LARGE SCALE GENOMIC DNA]</scope>
    <source>
        <strain evidence="3 4">NL-1724</strain>
    </source>
</reference>
<dbReference type="PANTHER" id="PTHR10666">
    <property type="entry name" value="UBIQUITIN"/>
    <property type="match status" value="1"/>
</dbReference>
<evidence type="ECO:0000259" key="2">
    <source>
        <dbReference type="PROSITE" id="PS50053"/>
    </source>
</evidence>
<dbReference type="AlphaFoldDB" id="A0A550BS52"/>
<protein>
    <recommendedName>
        <fullName evidence="2">Ubiquitin-like domain-containing protein</fullName>
    </recommendedName>
</protein>
<keyword evidence="4" id="KW-1185">Reference proteome</keyword>